<dbReference type="GeneID" id="37008726"/>
<protein>
    <recommendedName>
        <fullName evidence="1">AMMECR1 domain-containing protein</fullName>
    </recommendedName>
</protein>
<dbReference type="PANTHER" id="PTHR13016:SF0">
    <property type="entry name" value="AMME SYNDROME CANDIDATE GENE 1 PROTEIN"/>
    <property type="match status" value="1"/>
</dbReference>
<dbReference type="AlphaFoldDB" id="A0A2V1ANV3"/>
<dbReference type="InterPro" id="IPR036071">
    <property type="entry name" value="AMMECR1_dom_sf"/>
</dbReference>
<accession>A0A2V1ANV3</accession>
<reference evidence="2 3" key="1">
    <citation type="submission" date="2017-12" db="EMBL/GenBank/DDBJ databases">
        <title>Genome Sequence of a Multidrug-Resistant Candida haemulonii Isolate from a Patient with Chronic Leg Ulcers in Israel.</title>
        <authorList>
            <person name="Chow N.A."/>
            <person name="Gade L."/>
            <person name="Batra D."/>
            <person name="Rowe L.A."/>
            <person name="Ben-Ami R."/>
            <person name="Loparev V.N."/>
            <person name="Litvintseva A.P."/>
        </authorList>
    </citation>
    <scope>NUCLEOTIDE SEQUENCE [LARGE SCALE GENOMIC DNA]</scope>
    <source>
        <strain evidence="2 3">B11899</strain>
    </source>
</reference>
<dbReference type="InterPro" id="IPR027485">
    <property type="entry name" value="AMMECR1_N"/>
</dbReference>
<name>A0A2V1ANV3_9ASCO</name>
<gene>
    <name evidence="2" type="ORF">CXQ85_003395</name>
</gene>
<dbReference type="Proteomes" id="UP000244309">
    <property type="component" value="Unassembled WGS sequence"/>
</dbReference>
<evidence type="ECO:0000313" key="2">
    <source>
        <dbReference type="EMBL" id="PVH19549.1"/>
    </source>
</evidence>
<dbReference type="InterPro" id="IPR002733">
    <property type="entry name" value="AMMECR1_domain"/>
</dbReference>
<dbReference type="PANTHER" id="PTHR13016">
    <property type="entry name" value="AMMECR1 HOMOLOG"/>
    <property type="match status" value="1"/>
</dbReference>
<proteinExistence type="predicted"/>
<dbReference type="Gene3D" id="3.30.700.20">
    <property type="entry name" value="Hypothetical protein ph0010, domain 1"/>
    <property type="match status" value="1"/>
</dbReference>
<dbReference type="NCBIfam" id="TIGR00296">
    <property type="entry name" value="TIGR00296 family protein"/>
    <property type="match status" value="1"/>
</dbReference>
<dbReference type="EMBL" id="PKFO01000002">
    <property type="protein sequence ID" value="PVH19549.1"/>
    <property type="molecule type" value="Genomic_DNA"/>
</dbReference>
<organism evidence="2 3">
    <name type="scientific">Candidozyma haemuli</name>
    <dbReference type="NCBI Taxonomy" id="45357"/>
    <lineage>
        <taxon>Eukaryota</taxon>
        <taxon>Fungi</taxon>
        <taxon>Dikarya</taxon>
        <taxon>Ascomycota</taxon>
        <taxon>Saccharomycotina</taxon>
        <taxon>Pichiomycetes</taxon>
        <taxon>Metschnikowiaceae</taxon>
        <taxon>Candidozyma</taxon>
    </lineage>
</organism>
<dbReference type="PROSITE" id="PS51112">
    <property type="entry name" value="AMMECR1"/>
    <property type="match status" value="1"/>
</dbReference>
<comment type="caution">
    <text evidence="2">The sequence shown here is derived from an EMBL/GenBank/DDBJ whole genome shotgun (WGS) entry which is preliminary data.</text>
</comment>
<dbReference type="InterPro" id="IPR023473">
    <property type="entry name" value="AMMECR1"/>
</dbReference>
<evidence type="ECO:0000313" key="3">
    <source>
        <dbReference type="Proteomes" id="UP000244309"/>
    </source>
</evidence>
<keyword evidence="3" id="KW-1185">Reference proteome</keyword>
<dbReference type="STRING" id="45357.A0A2V1ANV3"/>
<sequence>MTKALCLWAFESLNRRLFPDTAGSGLNHFLSATGSTTAEFPKDAPMFITWNKDDDLRGCIGTFSPLNTEKGVAKYALVSAFEDPRFPPIEAKELPRLSASVTLLDKFEKIDNPLDWTVGEHGLKVYFEISGRGYSGTFLPSVAEDQGWDAEDTLWNLARKAHYSGLKRSDTVGFYERGIAEGWLQLTRYRGLKAEASYEEYKAAK</sequence>
<dbReference type="OrthoDB" id="24630at2759"/>
<dbReference type="VEuPathDB" id="FungiDB:CXQ85_003395"/>
<evidence type="ECO:0000259" key="1">
    <source>
        <dbReference type="PROSITE" id="PS51112"/>
    </source>
</evidence>
<dbReference type="Pfam" id="PF01871">
    <property type="entry name" value="AMMECR1"/>
    <property type="match status" value="1"/>
</dbReference>
<feature type="domain" description="AMMECR1" evidence="1">
    <location>
        <begin position="1"/>
        <end position="205"/>
    </location>
</feature>
<dbReference type="SUPFAM" id="SSF143447">
    <property type="entry name" value="AMMECR1-like"/>
    <property type="match status" value="1"/>
</dbReference>
<dbReference type="RefSeq" id="XP_025340489.1">
    <property type="nucleotide sequence ID" value="XM_025487041.1"/>
</dbReference>